<feature type="compositionally biased region" description="Polar residues" evidence="1">
    <location>
        <begin position="309"/>
        <end position="326"/>
    </location>
</feature>
<proteinExistence type="predicted"/>
<gene>
    <name evidence="2" type="ORF">F53441_553</name>
</gene>
<dbReference type="AlphaFoldDB" id="A0A8H4P4Z9"/>
<feature type="compositionally biased region" description="Basic and acidic residues" evidence="1">
    <location>
        <begin position="221"/>
        <end position="239"/>
    </location>
</feature>
<dbReference type="EMBL" id="JAADJG010000022">
    <property type="protein sequence ID" value="KAF4457503.1"/>
    <property type="molecule type" value="Genomic_DNA"/>
</dbReference>
<evidence type="ECO:0000313" key="2">
    <source>
        <dbReference type="EMBL" id="KAF4457503.1"/>
    </source>
</evidence>
<comment type="caution">
    <text evidence="2">The sequence shown here is derived from an EMBL/GenBank/DDBJ whole genome shotgun (WGS) entry which is preliminary data.</text>
</comment>
<keyword evidence="3" id="KW-1185">Reference proteome</keyword>
<feature type="compositionally biased region" description="Basic and acidic residues" evidence="1">
    <location>
        <begin position="90"/>
        <end position="101"/>
    </location>
</feature>
<dbReference type="OrthoDB" id="270171at2759"/>
<protein>
    <submittedName>
        <fullName evidence="2">Uncharacterized protein</fullName>
    </submittedName>
</protein>
<organism evidence="2 3">
    <name type="scientific">Fusarium austroafricanum</name>
    <dbReference type="NCBI Taxonomy" id="2364996"/>
    <lineage>
        <taxon>Eukaryota</taxon>
        <taxon>Fungi</taxon>
        <taxon>Dikarya</taxon>
        <taxon>Ascomycota</taxon>
        <taxon>Pezizomycotina</taxon>
        <taxon>Sordariomycetes</taxon>
        <taxon>Hypocreomycetidae</taxon>
        <taxon>Hypocreales</taxon>
        <taxon>Nectriaceae</taxon>
        <taxon>Fusarium</taxon>
        <taxon>Fusarium concolor species complex</taxon>
    </lineage>
</organism>
<sequence length="365" mass="40346">MEHLAAGVKSLEPSTTEKKPTDGQGGRSRMDGNAIDHALSQDKTVTVAKDIIEHNLSKEPAVPDEIEPQPPNLRDYHKGDRHPSPKSHKPHGDIQAKDAHWTKPHMGNQDQTHGAQGEHTISLASQSSSAKPSLNSKGPKKGLEVSREANDRITSQAQDTSLSQKAHVDLSSKKSTGKHNEPLSSPNKTEGIFQIFAEDELQKDPQNESNTAFESPAPRLKVTDIEHLLARKSAEELIDKSPPPQDTVAEEPRSERLPSITGDQPRKDSEMSTMIYDPRPVMPYNHMCAWRARYMDLKSQFDQLGLESGRQSPAKQPEGASTSCSHPNGDIDIEGLTVVMHLRGKDDLVINTDLRDGLQEHIRQR</sequence>
<feature type="compositionally biased region" description="Basic and acidic residues" evidence="1">
    <location>
        <begin position="141"/>
        <end position="151"/>
    </location>
</feature>
<dbReference type="Proteomes" id="UP000605986">
    <property type="component" value="Unassembled WGS sequence"/>
</dbReference>
<evidence type="ECO:0000313" key="3">
    <source>
        <dbReference type="Proteomes" id="UP000605986"/>
    </source>
</evidence>
<feature type="compositionally biased region" description="Polar residues" evidence="1">
    <location>
        <begin position="152"/>
        <end position="164"/>
    </location>
</feature>
<accession>A0A8H4P4Z9</accession>
<name>A0A8H4P4Z9_9HYPO</name>
<evidence type="ECO:0000256" key="1">
    <source>
        <dbReference type="SAM" id="MobiDB-lite"/>
    </source>
</evidence>
<feature type="region of interest" description="Disordered" evidence="1">
    <location>
        <begin position="1"/>
        <end position="271"/>
    </location>
</feature>
<reference evidence="2" key="1">
    <citation type="submission" date="2020-01" db="EMBL/GenBank/DDBJ databases">
        <title>Identification and distribution of gene clusters putatively required for synthesis of sphingolipid metabolism inhibitors in phylogenetically diverse species of the filamentous fungus Fusarium.</title>
        <authorList>
            <person name="Kim H.-S."/>
            <person name="Busman M."/>
            <person name="Brown D.W."/>
            <person name="Divon H."/>
            <person name="Uhlig S."/>
            <person name="Proctor R.H."/>
        </authorList>
    </citation>
    <scope>NUCLEOTIDE SEQUENCE</scope>
    <source>
        <strain evidence="2">NRRL 53441</strain>
    </source>
</reference>
<feature type="compositionally biased region" description="Low complexity" evidence="1">
    <location>
        <begin position="122"/>
        <end position="137"/>
    </location>
</feature>
<feature type="compositionally biased region" description="Basic and acidic residues" evidence="1">
    <location>
        <begin position="74"/>
        <end position="83"/>
    </location>
</feature>
<feature type="region of interest" description="Disordered" evidence="1">
    <location>
        <begin position="307"/>
        <end position="329"/>
    </location>
</feature>